<dbReference type="AlphaFoldDB" id="A0A0A8YGM2"/>
<evidence type="ECO:0000313" key="1">
    <source>
        <dbReference type="EMBL" id="JAD24971.1"/>
    </source>
</evidence>
<organism evidence="1">
    <name type="scientific">Arundo donax</name>
    <name type="common">Giant reed</name>
    <name type="synonym">Donax arundinaceus</name>
    <dbReference type="NCBI Taxonomy" id="35708"/>
    <lineage>
        <taxon>Eukaryota</taxon>
        <taxon>Viridiplantae</taxon>
        <taxon>Streptophyta</taxon>
        <taxon>Embryophyta</taxon>
        <taxon>Tracheophyta</taxon>
        <taxon>Spermatophyta</taxon>
        <taxon>Magnoliopsida</taxon>
        <taxon>Liliopsida</taxon>
        <taxon>Poales</taxon>
        <taxon>Poaceae</taxon>
        <taxon>PACMAD clade</taxon>
        <taxon>Arundinoideae</taxon>
        <taxon>Arundineae</taxon>
        <taxon>Arundo</taxon>
    </lineage>
</organism>
<reference evidence="1" key="1">
    <citation type="submission" date="2014-09" db="EMBL/GenBank/DDBJ databases">
        <authorList>
            <person name="Magalhaes I.L.F."/>
            <person name="Oliveira U."/>
            <person name="Santos F.R."/>
            <person name="Vidigal T.H.D.A."/>
            <person name="Brescovit A.D."/>
            <person name="Santos A.J."/>
        </authorList>
    </citation>
    <scope>NUCLEOTIDE SEQUENCE</scope>
    <source>
        <tissue evidence="1">Shoot tissue taken approximately 20 cm above the soil surface</tissue>
    </source>
</reference>
<proteinExistence type="predicted"/>
<name>A0A0A8YGM2_ARUDO</name>
<sequence length="24" mass="3016">MVRQPIWSLIHHFCIRDQGDRMIY</sequence>
<protein>
    <submittedName>
        <fullName evidence="1">Uncharacterized protein</fullName>
    </submittedName>
</protein>
<accession>A0A0A8YGM2</accession>
<reference evidence="1" key="2">
    <citation type="journal article" date="2015" name="Data Brief">
        <title>Shoot transcriptome of the giant reed, Arundo donax.</title>
        <authorList>
            <person name="Barrero R.A."/>
            <person name="Guerrero F.D."/>
            <person name="Moolhuijzen P."/>
            <person name="Goolsby J.A."/>
            <person name="Tidwell J."/>
            <person name="Bellgard S.E."/>
            <person name="Bellgard M.I."/>
        </authorList>
    </citation>
    <scope>NUCLEOTIDE SEQUENCE</scope>
    <source>
        <tissue evidence="1">Shoot tissue taken approximately 20 cm above the soil surface</tissue>
    </source>
</reference>
<dbReference type="EMBL" id="GBRH01272924">
    <property type="protein sequence ID" value="JAD24971.1"/>
    <property type="molecule type" value="Transcribed_RNA"/>
</dbReference>